<reference evidence="3 4" key="1">
    <citation type="submission" date="2024-04" db="EMBL/GenBank/DDBJ databases">
        <title>The reference genome of an endangered Asteraceae, Deinandra increscens subsp. villosa, native to the Central Coast of California.</title>
        <authorList>
            <person name="Guilliams M."/>
            <person name="Hasenstab-Lehman K."/>
            <person name="Meyer R."/>
            <person name="Mcevoy S."/>
        </authorList>
    </citation>
    <scope>NUCLEOTIDE SEQUENCE [LARGE SCALE GENOMIC DNA]</scope>
    <source>
        <tissue evidence="3">Leaf</tissue>
    </source>
</reference>
<dbReference type="CDD" id="cd00590">
    <property type="entry name" value="RRM_SF"/>
    <property type="match status" value="1"/>
</dbReference>
<name>A0AAP0D353_9ASTR</name>
<dbReference type="GO" id="GO:0003723">
    <property type="term" value="F:RNA binding"/>
    <property type="evidence" value="ECO:0007669"/>
    <property type="project" value="InterPro"/>
</dbReference>
<dbReference type="SUPFAM" id="SSF54928">
    <property type="entry name" value="RNA-binding domain, RBD"/>
    <property type="match status" value="1"/>
</dbReference>
<evidence type="ECO:0000313" key="3">
    <source>
        <dbReference type="EMBL" id="KAK9065270.1"/>
    </source>
</evidence>
<evidence type="ECO:0000259" key="2">
    <source>
        <dbReference type="Pfam" id="PF00076"/>
    </source>
</evidence>
<dbReference type="Gene3D" id="3.30.70.330">
    <property type="match status" value="1"/>
</dbReference>
<evidence type="ECO:0000256" key="1">
    <source>
        <dbReference type="SAM" id="MobiDB-lite"/>
    </source>
</evidence>
<accession>A0AAP0D353</accession>
<feature type="compositionally biased region" description="Polar residues" evidence="1">
    <location>
        <begin position="355"/>
        <end position="364"/>
    </location>
</feature>
<evidence type="ECO:0000313" key="4">
    <source>
        <dbReference type="Proteomes" id="UP001408789"/>
    </source>
</evidence>
<organism evidence="3 4">
    <name type="scientific">Deinandra increscens subsp. villosa</name>
    <dbReference type="NCBI Taxonomy" id="3103831"/>
    <lineage>
        <taxon>Eukaryota</taxon>
        <taxon>Viridiplantae</taxon>
        <taxon>Streptophyta</taxon>
        <taxon>Embryophyta</taxon>
        <taxon>Tracheophyta</taxon>
        <taxon>Spermatophyta</taxon>
        <taxon>Magnoliopsida</taxon>
        <taxon>eudicotyledons</taxon>
        <taxon>Gunneridae</taxon>
        <taxon>Pentapetalae</taxon>
        <taxon>asterids</taxon>
        <taxon>campanulids</taxon>
        <taxon>Asterales</taxon>
        <taxon>Asteraceae</taxon>
        <taxon>Asteroideae</taxon>
        <taxon>Heliantheae alliance</taxon>
        <taxon>Madieae</taxon>
        <taxon>Madiinae</taxon>
        <taxon>Deinandra</taxon>
    </lineage>
</organism>
<dbReference type="InterPro" id="IPR012677">
    <property type="entry name" value="Nucleotide-bd_a/b_plait_sf"/>
</dbReference>
<dbReference type="InterPro" id="IPR000504">
    <property type="entry name" value="RRM_dom"/>
</dbReference>
<dbReference type="EMBL" id="JBCNJP010000017">
    <property type="protein sequence ID" value="KAK9065270.1"/>
    <property type="molecule type" value="Genomic_DNA"/>
</dbReference>
<keyword evidence="4" id="KW-1185">Reference proteome</keyword>
<comment type="caution">
    <text evidence="3">The sequence shown here is derived from an EMBL/GenBank/DDBJ whole genome shotgun (WGS) entry which is preliminary data.</text>
</comment>
<dbReference type="Pfam" id="PF00076">
    <property type="entry name" value="RRM_1"/>
    <property type="match status" value="1"/>
</dbReference>
<gene>
    <name evidence="3" type="ORF">SSX86_016653</name>
</gene>
<dbReference type="Proteomes" id="UP001408789">
    <property type="component" value="Unassembled WGS sequence"/>
</dbReference>
<protein>
    <recommendedName>
        <fullName evidence="2">RRM domain-containing protein</fullName>
    </recommendedName>
</protein>
<dbReference type="AlphaFoldDB" id="A0AAP0D353"/>
<proteinExistence type="predicted"/>
<feature type="domain" description="RRM" evidence="2">
    <location>
        <begin position="40"/>
        <end position="89"/>
    </location>
</feature>
<dbReference type="InterPro" id="IPR035979">
    <property type="entry name" value="RBD_domain_sf"/>
</dbReference>
<feature type="region of interest" description="Disordered" evidence="1">
    <location>
        <begin position="353"/>
        <end position="379"/>
    </location>
</feature>
<sequence length="474" mass="52923">MAGREKFKVDTWYDAPIRMGSQSVHGDSLKQKDQEVTKYFVSNLPGGCASSDLVKVMKDFVSIKGTYIARKYDKLGKHFGFVSFVNVRDPVALEGDMKDVWIGSYKLFIALARFVDEEKKDWKGGKKWVPVNEGNNMANQQVEELVMDRLDVEIKGGNQCGGGRTFREALLNLDPVKKPNALEVMIDSSVKGSLLWEGSGAVGRVTDFKNLTNLRVWLDLIGHPKVGIREVINYIGANFGLVVQKDVINESVVDLSFALIGVLTDSVQRINQVVNLKWKDNEFAVLVEEECGEWVPECLEDAYACLEDDSLNIEDGGVTRHDDEVKLRRNIDTVEAHEAIGVEEVMINHDRISEELNSQETVNVPSGKERPKKRAREGDDPFDIDKFIFASNGDGLGPREHVEVDRDLDRFVTPDLNGVLADSNTVQEENLTKEVAVEADETMNLGKVLSVEDIDKFGDSVVNVIQREGFQVGI</sequence>